<dbReference type="InterPro" id="IPR008979">
    <property type="entry name" value="Galactose-bd-like_sf"/>
</dbReference>
<dbReference type="InterPro" id="IPR011333">
    <property type="entry name" value="SKP1/BTB/POZ_sf"/>
</dbReference>
<keyword evidence="4" id="KW-1185">Reference proteome</keyword>
<dbReference type="Pfam" id="PF00651">
    <property type="entry name" value="BTB"/>
    <property type="match status" value="1"/>
</dbReference>
<accession>A0ABM0GM68</accession>
<dbReference type="CDD" id="cd14822">
    <property type="entry name" value="BACK_BTBD9"/>
    <property type="match status" value="1"/>
</dbReference>
<dbReference type="InterPro" id="IPR000210">
    <property type="entry name" value="BTB/POZ_dom"/>
</dbReference>
<dbReference type="SUPFAM" id="SSF49785">
    <property type="entry name" value="Galactose-binding domain-like"/>
    <property type="match status" value="2"/>
</dbReference>
<sequence>MCDSHSLRPHTPVGEVEHVHHLSEQIGNLFLSEEYSDITFIVEDKRFYAHRVILAARCEYFRALLFGGMRESRPDCTEIELKDTTPVAFCALLKYIYTGRMNLQDLKDDALLDVLGLAHRYGFTDLEMSISDYLRATLNIHNVCLIYDVASLYQLRSLKDTCCSFMDNNAAEVMSSEAFLALSESALREVISRDSFCAVEIDIFRAVLSWSEMNSDIDPTHIVSAVRLQLMSLPELLNIVRPTNLVSPDSILDAIKLTSESKASDLPFRGFLSLEENVACMKHGGHVTHGEMPSALLDGDISNYDLDRGFTRHTIEEPCGKNSIVVKLGKACIINTIKLLLWDRDTRSYSYYIEISMDEEDWVRIVDHSRYMCRSWQTLYFDPRVAKYIRIVGVHNTVNKVFHLVSFECYYTARPFTLENGLIVPTENVATVHASACVIEGVSRSRNALLNGDTKNYDWDSGYTCHQLGSGAIIVQLAQPFVISSCRLLLWDCDDRSYSYYIEISTDQHNWTRIADKTREPCKSWQTVFFEKKTVTFIKIVGTHNTANEVFHCVHFECPAQLNGQGQDELSTSSAASAAATQTDGSSGSGLQGAVAGPPLPPFPNQLFPGPGMPPFHRYMPGAGDGMNRF</sequence>
<dbReference type="PANTHER" id="PTHR46306:SF1">
    <property type="entry name" value="BTB_POZ DOMAIN-CONTAINING PROTEIN 9"/>
    <property type="match status" value="1"/>
</dbReference>
<evidence type="ECO:0000313" key="5">
    <source>
        <dbReference type="RefSeq" id="XP_002732994.1"/>
    </source>
</evidence>
<dbReference type="SMART" id="SM00225">
    <property type="entry name" value="BTB"/>
    <property type="match status" value="1"/>
</dbReference>
<dbReference type="InterPro" id="IPR000421">
    <property type="entry name" value="FA58C"/>
</dbReference>
<protein>
    <recommendedName>
        <fullName evidence="1">BTB/POZ domain-containing protein 9</fullName>
    </recommendedName>
</protein>
<dbReference type="RefSeq" id="XP_002732994.1">
    <property type="nucleotide sequence ID" value="XM_002732948.2"/>
</dbReference>
<dbReference type="Proteomes" id="UP000694865">
    <property type="component" value="Unplaced"/>
</dbReference>
<dbReference type="CDD" id="cd18287">
    <property type="entry name" value="BTB_POZ_BTBD9"/>
    <property type="match status" value="1"/>
</dbReference>
<evidence type="ECO:0000259" key="3">
    <source>
        <dbReference type="PROSITE" id="PS50097"/>
    </source>
</evidence>
<dbReference type="Pfam" id="PF07707">
    <property type="entry name" value="BACK"/>
    <property type="match status" value="1"/>
</dbReference>
<dbReference type="SMART" id="SM00875">
    <property type="entry name" value="BACK"/>
    <property type="match status" value="1"/>
</dbReference>
<dbReference type="InterPro" id="IPR052407">
    <property type="entry name" value="BTB_POZ_domain_cont_9"/>
</dbReference>
<feature type="domain" description="BTB" evidence="3">
    <location>
        <begin position="36"/>
        <end position="105"/>
    </location>
</feature>
<dbReference type="PANTHER" id="PTHR46306">
    <property type="entry name" value="BTB/POZ DOMAIN-CONTAINING PROTEIN 9"/>
    <property type="match status" value="1"/>
</dbReference>
<dbReference type="InterPro" id="IPR034091">
    <property type="entry name" value="BTBD9_BACK-like_dom"/>
</dbReference>
<dbReference type="Gene3D" id="2.60.120.260">
    <property type="entry name" value="Galactose-binding domain-like"/>
    <property type="match status" value="2"/>
</dbReference>
<dbReference type="GeneID" id="100374671"/>
<organism evidence="4 5">
    <name type="scientific">Saccoglossus kowalevskii</name>
    <name type="common">Acorn worm</name>
    <dbReference type="NCBI Taxonomy" id="10224"/>
    <lineage>
        <taxon>Eukaryota</taxon>
        <taxon>Metazoa</taxon>
        <taxon>Hemichordata</taxon>
        <taxon>Enteropneusta</taxon>
        <taxon>Harrimaniidae</taxon>
        <taxon>Saccoglossus</taxon>
    </lineage>
</organism>
<proteinExistence type="predicted"/>
<evidence type="ECO:0000313" key="4">
    <source>
        <dbReference type="Proteomes" id="UP000694865"/>
    </source>
</evidence>
<dbReference type="Pfam" id="PF00754">
    <property type="entry name" value="F5_F8_type_C"/>
    <property type="match status" value="2"/>
</dbReference>
<name>A0ABM0GM68_SACKO</name>
<dbReference type="Gene3D" id="3.30.710.10">
    <property type="entry name" value="Potassium Channel Kv1.1, Chain A"/>
    <property type="match status" value="1"/>
</dbReference>
<feature type="compositionally biased region" description="Low complexity" evidence="2">
    <location>
        <begin position="571"/>
        <end position="586"/>
    </location>
</feature>
<evidence type="ECO:0000256" key="2">
    <source>
        <dbReference type="SAM" id="MobiDB-lite"/>
    </source>
</evidence>
<gene>
    <name evidence="5" type="primary">LOC100374671</name>
</gene>
<feature type="region of interest" description="Disordered" evidence="2">
    <location>
        <begin position="567"/>
        <end position="630"/>
    </location>
</feature>
<reference evidence="5" key="1">
    <citation type="submission" date="2025-08" db="UniProtKB">
        <authorList>
            <consortium name="RefSeq"/>
        </authorList>
    </citation>
    <scope>IDENTIFICATION</scope>
    <source>
        <tissue evidence="5">Testes</tissue>
    </source>
</reference>
<dbReference type="SUPFAM" id="SSF54695">
    <property type="entry name" value="POZ domain"/>
    <property type="match status" value="1"/>
</dbReference>
<evidence type="ECO:0000256" key="1">
    <source>
        <dbReference type="ARBA" id="ARBA00020216"/>
    </source>
</evidence>
<dbReference type="PROSITE" id="PS50097">
    <property type="entry name" value="BTB"/>
    <property type="match status" value="1"/>
</dbReference>
<dbReference type="Gene3D" id="1.25.40.420">
    <property type="match status" value="1"/>
</dbReference>
<dbReference type="InterPro" id="IPR011705">
    <property type="entry name" value="BACK"/>
</dbReference>